<dbReference type="Gene3D" id="2.60.120.200">
    <property type="match status" value="1"/>
</dbReference>
<organism evidence="2">
    <name type="scientific">Cladonia uncialis subsp. uncialis</name>
    <dbReference type="NCBI Taxonomy" id="180999"/>
    <lineage>
        <taxon>Eukaryota</taxon>
        <taxon>Fungi</taxon>
        <taxon>Dikarya</taxon>
        <taxon>Ascomycota</taxon>
        <taxon>Pezizomycotina</taxon>
        <taxon>Lecanoromycetes</taxon>
        <taxon>OSLEUM clade</taxon>
        <taxon>Lecanoromycetidae</taxon>
        <taxon>Lecanorales</taxon>
        <taxon>Lecanorineae</taxon>
        <taxon>Cladoniaceae</taxon>
        <taxon>Cladonia</taxon>
    </lineage>
</organism>
<dbReference type="EMBL" id="MG777469">
    <property type="protein sequence ID" value="AUW30706.1"/>
    <property type="molecule type" value="Genomic_DNA"/>
</dbReference>
<accession>A0A2K9YCY2</accession>
<dbReference type="Pfam" id="PF07081">
    <property type="entry name" value="DUF1349"/>
    <property type="match status" value="1"/>
</dbReference>
<evidence type="ECO:0000313" key="2">
    <source>
        <dbReference type="EMBL" id="AUW30706.1"/>
    </source>
</evidence>
<proteinExistence type="predicted"/>
<name>A0A2K9YCY2_CLAUC</name>
<reference evidence="2" key="1">
    <citation type="submission" date="2017-12" db="EMBL/GenBank/DDBJ databases">
        <title>Genome Sequencing Reveals a Rich Biosynthetic Potential.</title>
        <authorList>
            <person name="Bertrand R.L."/>
            <person name="Abdel-Hameed M.E."/>
            <person name="Sorensen J.L."/>
        </authorList>
    </citation>
    <scope>NUCLEOTIDE SEQUENCE</scope>
</reference>
<dbReference type="PANTHER" id="PTHR35332">
    <property type="entry name" value="REGULATION OF ENOLASE PROTEIN 1"/>
    <property type="match status" value="1"/>
</dbReference>
<dbReference type="InterPro" id="IPR009784">
    <property type="entry name" value="DUF1349"/>
</dbReference>
<dbReference type="AlphaFoldDB" id="A0A2K9YCY2"/>
<feature type="region of interest" description="Disordered" evidence="1">
    <location>
        <begin position="1"/>
        <end position="36"/>
    </location>
</feature>
<dbReference type="PANTHER" id="PTHR35332:SF2">
    <property type="entry name" value="REGULATION OF ENOLASE PROTEIN 1"/>
    <property type="match status" value="1"/>
</dbReference>
<evidence type="ECO:0000256" key="1">
    <source>
        <dbReference type="SAM" id="MobiDB-lite"/>
    </source>
</evidence>
<sequence length="209" mass="23444">MDYQLVNPHTAVEGPTLPPPSHFTLSSPPGTDIWRKPPSTDTFNAPFLYRSIKLSTFRRARVTVSADWKTLYDQGGLCLALPQSPGSTYRKWIKTGIEFYKGAPQVSTVACDRWADWSLTPLPASGEKSVTVEMEREVIEGEKGSTLLVYMMEGVERKPIREVTWVFEEDEEMEGECWVGAFVAKPTKDADDEEKALSVDFGNLNVESF</sequence>
<protein>
    <submittedName>
        <fullName evidence="2">Uncharacterized protein</fullName>
    </submittedName>
</protein>